<keyword evidence="1" id="KW-0472">Membrane</keyword>
<protein>
    <recommendedName>
        <fullName evidence="3">TraE</fullName>
    </recommendedName>
</protein>
<reference evidence="2" key="2">
    <citation type="journal article" date="2014" name="Genomics">
        <title>Prevalence and mapping of a plasmid encoding a type IV secretion system in Acinetobacter baumannii.</title>
        <authorList>
            <person name="Liu C.C."/>
            <person name="Kuo H.Y."/>
            <person name="Tang C.Y."/>
            <person name="Chang K.C."/>
            <person name="Liou M.L."/>
        </authorList>
    </citation>
    <scope>NUCLEOTIDE SEQUENCE</scope>
    <source>
        <strain evidence="2">TYTH-1</strain>
        <plasmid evidence="2">pAB_CC</plasmid>
    </source>
</reference>
<dbReference type="EMBL" id="KF889012">
    <property type="protein sequence ID" value="AII26454.1"/>
    <property type="molecule type" value="Genomic_DNA"/>
</dbReference>
<dbReference type="Pfam" id="PF05309">
    <property type="entry name" value="TraE"/>
    <property type="match status" value="1"/>
</dbReference>
<keyword evidence="1" id="KW-0812">Transmembrane</keyword>
<reference evidence="2" key="1">
    <citation type="submission" date="2013-11" db="EMBL/GenBank/DDBJ databases">
        <authorList>
            <person name="Liu C.-C."/>
            <person name="Tang C.Y."/>
            <person name="Kuo H.-Y."/>
            <person name="Chang K.-C."/>
            <person name="Liou M.-L."/>
        </authorList>
    </citation>
    <scope>NUCLEOTIDE SEQUENCE</scope>
    <source>
        <strain evidence="2">TYTH-1</strain>
        <plasmid evidence="2">pAB_CC</plasmid>
    </source>
</reference>
<keyword evidence="1" id="KW-1133">Transmembrane helix</keyword>
<dbReference type="AlphaFoldDB" id="A0A076G3N3"/>
<organism evidence="2">
    <name type="scientific">Acinetobacter baumannii TYTH-1</name>
    <dbReference type="NCBI Taxonomy" id="1100841"/>
    <lineage>
        <taxon>Bacteria</taxon>
        <taxon>Pseudomonadati</taxon>
        <taxon>Pseudomonadota</taxon>
        <taxon>Gammaproteobacteria</taxon>
        <taxon>Moraxellales</taxon>
        <taxon>Moraxellaceae</taxon>
        <taxon>Acinetobacter</taxon>
        <taxon>Acinetobacter calcoaceticus/baumannii complex</taxon>
    </lineage>
</organism>
<proteinExistence type="predicted"/>
<feature type="transmembrane region" description="Helical" evidence="1">
    <location>
        <begin position="22"/>
        <end position="43"/>
    </location>
</feature>
<keyword evidence="2" id="KW-0614">Plasmid</keyword>
<gene>
    <name evidence="2" type="ORF">M3Q_pABCC51</name>
</gene>
<dbReference type="RefSeq" id="WP_032018712.1">
    <property type="nucleotide sequence ID" value="NZ_KF889012.1"/>
</dbReference>
<sequence>MDSEVGIASNESLNLRNRSQTYVIFSLIGLLTLSIIANIVLALSGKTIIKPSDNSGPTYILGSTSANKEYYLDFSNYVINYLFNVTPINVSKNFEKILGITCEPSFPQIQKYLSQSEAQIKREGLTSVWSSSGAFTFQEADKAVTIEGTRKTYLADRLVSEKLQKIQTKFVMSKGTICLYSLNEVKDEIATQ</sequence>
<geneLocation type="plasmid" evidence="2">
    <name>pAB_CC</name>
</geneLocation>
<evidence type="ECO:0000256" key="1">
    <source>
        <dbReference type="SAM" id="Phobius"/>
    </source>
</evidence>
<name>A0A076G3N3_ACIBA</name>
<dbReference type="InterPro" id="IPR007973">
    <property type="entry name" value="Pilus_assembly_TraE"/>
</dbReference>
<accession>A0A076G3N3</accession>
<evidence type="ECO:0008006" key="3">
    <source>
        <dbReference type="Google" id="ProtNLM"/>
    </source>
</evidence>
<evidence type="ECO:0000313" key="2">
    <source>
        <dbReference type="EMBL" id="AII26454.1"/>
    </source>
</evidence>